<evidence type="ECO:0000313" key="1">
    <source>
        <dbReference type="EMBL" id="MEQ2455761.1"/>
    </source>
</evidence>
<gene>
    <name evidence="1" type="ORF">WMO45_04440</name>
</gene>
<dbReference type="EMBL" id="JBBMFT010000002">
    <property type="protein sequence ID" value="MEQ2455761.1"/>
    <property type="molecule type" value="Genomic_DNA"/>
</dbReference>
<comment type="caution">
    <text evidence="1">The sequence shown here is derived from an EMBL/GenBank/DDBJ whole genome shotgun (WGS) entry which is preliminary data.</text>
</comment>
<accession>A0ABV1EMD5</accession>
<dbReference type="RefSeq" id="WP_349139363.1">
    <property type="nucleotide sequence ID" value="NZ_JBBMFT010000002.1"/>
</dbReference>
<sequence>MYYPLAVPTGCYGYQGTLMVPPQFAEQIMGLTNALFRATAANAQLQQQLAQKNTAEEAFSDTAVFDDFCTYTSGKHNNALLLMNTYVCSALHVVPKPPYAMPPFYSLHLFRISEPLILDEEHYFADSALVNAFQESPSVSVKLRRSTKNTASLLRSAISRVVQHISLDYYAGWQGDLRFTFFPGFVTHRSNQGQEIDASITNSISAASAATAVEKFCPLFEVVRDEPLRWHLFLWFHAAALYSLLEQLSFPLPMGLSIFTTDGGCATYLKSLLNWYGDPTVSLSVAPDLFTDHILSRKDQPLFILDEYRTSDAMANAGAFAKVLVTGQIPWKHKRETKYLPLLALPVVLSGQSSSLSCSPELMLLELTQEQLDRKLWIDRTALLQYRQDYLSAFTSYTQKHIDCLKSALQAWSLEALKLSGEALSEPCLHLWGIMAALDEFVYGFYDAYDAISASSIWTSPQEERMDHLLDLLSRASLRGQDSSSDLRDFVDVVRSHIRSGILAVCPTTHVSRPADDTLVYFDNEYLYFPTPAFRLICQTLSQSRPDLLRALADAGMLCGSPINAETRMTRVSVWNVYGVRDTVSVYKVKRSVFETFGDPLFLKDEVDL</sequence>
<dbReference type="Proteomes" id="UP001440599">
    <property type="component" value="Unassembled WGS sequence"/>
</dbReference>
<evidence type="ECO:0000313" key="2">
    <source>
        <dbReference type="Proteomes" id="UP001440599"/>
    </source>
</evidence>
<proteinExistence type="predicted"/>
<organism evidence="1 2">
    <name type="scientific">Flavonifractor hominis</name>
    <dbReference type="NCBI Taxonomy" id="3133178"/>
    <lineage>
        <taxon>Bacteria</taxon>
        <taxon>Bacillati</taxon>
        <taxon>Bacillota</taxon>
        <taxon>Clostridia</taxon>
        <taxon>Eubacteriales</taxon>
        <taxon>Oscillospiraceae</taxon>
        <taxon>Flavonifractor</taxon>
    </lineage>
</organism>
<protein>
    <submittedName>
        <fullName evidence="1">Uncharacterized protein</fullName>
    </submittedName>
</protein>
<keyword evidence="2" id="KW-1185">Reference proteome</keyword>
<reference evidence="1 2" key="1">
    <citation type="submission" date="2024-03" db="EMBL/GenBank/DDBJ databases">
        <title>Human intestinal bacterial collection.</title>
        <authorList>
            <person name="Pauvert C."/>
            <person name="Hitch T.C.A."/>
            <person name="Clavel T."/>
        </authorList>
    </citation>
    <scope>NUCLEOTIDE SEQUENCE [LARGE SCALE GENOMIC DNA]</scope>
    <source>
        <strain evidence="1 2">CLA-AP-H34</strain>
    </source>
</reference>
<name>A0ABV1EMD5_9FIRM</name>